<accession>D2VZV7</accession>
<reference evidence="2 3" key="1">
    <citation type="journal article" date="2010" name="Cell">
        <title>The genome of Naegleria gruberi illuminates early eukaryotic versatility.</title>
        <authorList>
            <person name="Fritz-Laylin L.K."/>
            <person name="Prochnik S.E."/>
            <person name="Ginger M.L."/>
            <person name="Dacks J.B."/>
            <person name="Carpenter M.L."/>
            <person name="Field M.C."/>
            <person name="Kuo A."/>
            <person name="Paredez A."/>
            <person name="Chapman J."/>
            <person name="Pham J."/>
            <person name="Shu S."/>
            <person name="Neupane R."/>
            <person name="Cipriano M."/>
            <person name="Mancuso J."/>
            <person name="Tu H."/>
            <person name="Salamov A."/>
            <person name="Lindquist E."/>
            <person name="Shapiro H."/>
            <person name="Lucas S."/>
            <person name="Grigoriev I.V."/>
            <person name="Cande W.Z."/>
            <person name="Fulton C."/>
            <person name="Rokhsar D.S."/>
            <person name="Dawson S.C."/>
        </authorList>
    </citation>
    <scope>NUCLEOTIDE SEQUENCE [LARGE SCALE GENOMIC DNA]</scope>
    <source>
        <strain evidence="2 3">NEG-M</strain>
    </source>
</reference>
<dbReference type="InParanoid" id="D2VZV7"/>
<dbReference type="OMA" id="MECDENA"/>
<dbReference type="KEGG" id="ngr:NAEGRDRAFT_74633"/>
<sequence length="519" mass="59910">MAQKKNSAPPKNSSKHLEPQSKKTKKSNDDVGDDEMMMIKRSETSTELFSLDVLMVIGSFAETIDLVRSMALVCRDWNQAVLNDGVFSAVFGRDFGDAQWFVDKINYNLSVDLMAPFAIKAKKEKENDEDEDDDYSNCDDREVPNRPVPNPSADKLTLSEIREILESGFGKGKFWYSLYRLVIAFIPIQCPKLITENEIVIPLNKGTKKKITKKKKSKKNTKKKAPPKKDSDEEDYLKKDVIHRVLSEDDDDSDFEKKISSNYYYFTLGLQEMTDSMENVALASRLIPALEYDLSTYKLGIILSLFDRHGLILNYFGQNLSHQECLNKITKEYKEHQKRVLNYNFSECTRSDVGALPRTPYIEILTSFQIGYDTADSHPCSILQFCYAILCGKETELFKGTRRKPKKLSTFDDDYELNNMIGVGPNTEDKFMPYCSYEIIEKPRFDEYSFGVSKIMIEVDPRNLHSKFISSFPGWARSFWNANFYFFHVVEFETFVRDFNDSDILMVAQNQNQILHNLC</sequence>
<proteinExistence type="predicted"/>
<dbReference type="VEuPathDB" id="AmoebaDB:NAEGRDRAFT_74633"/>
<feature type="compositionally biased region" description="Acidic residues" evidence="1">
    <location>
        <begin position="127"/>
        <end position="137"/>
    </location>
</feature>
<dbReference type="RefSeq" id="XP_002670382.1">
    <property type="nucleotide sequence ID" value="XM_002670336.1"/>
</dbReference>
<dbReference type="GeneID" id="8857547"/>
<dbReference type="EMBL" id="GG738916">
    <property type="protein sequence ID" value="EFC37638.1"/>
    <property type="molecule type" value="Genomic_DNA"/>
</dbReference>
<gene>
    <name evidence="2" type="ORF">NAEGRDRAFT_74633</name>
</gene>
<dbReference type="OrthoDB" id="192402at2759"/>
<organism evidence="3">
    <name type="scientific">Naegleria gruberi</name>
    <name type="common">Amoeba</name>
    <dbReference type="NCBI Taxonomy" id="5762"/>
    <lineage>
        <taxon>Eukaryota</taxon>
        <taxon>Discoba</taxon>
        <taxon>Heterolobosea</taxon>
        <taxon>Tetramitia</taxon>
        <taxon>Eutetramitia</taxon>
        <taxon>Vahlkampfiidae</taxon>
        <taxon>Naegleria</taxon>
    </lineage>
</organism>
<evidence type="ECO:0000313" key="2">
    <source>
        <dbReference type="EMBL" id="EFC37638.1"/>
    </source>
</evidence>
<dbReference type="Proteomes" id="UP000006671">
    <property type="component" value="Unassembled WGS sequence"/>
</dbReference>
<feature type="compositionally biased region" description="Basic and acidic residues" evidence="1">
    <location>
        <begin position="15"/>
        <end position="29"/>
    </location>
</feature>
<dbReference type="SUPFAM" id="SSF81383">
    <property type="entry name" value="F-box domain"/>
    <property type="match status" value="1"/>
</dbReference>
<feature type="region of interest" description="Disordered" evidence="1">
    <location>
        <begin position="124"/>
        <end position="152"/>
    </location>
</feature>
<feature type="region of interest" description="Disordered" evidence="1">
    <location>
        <begin position="1"/>
        <end position="34"/>
    </location>
</feature>
<feature type="compositionally biased region" description="Low complexity" evidence="1">
    <location>
        <begin position="1"/>
        <end position="12"/>
    </location>
</feature>
<dbReference type="AlphaFoldDB" id="D2VZV7"/>
<dbReference type="InterPro" id="IPR036047">
    <property type="entry name" value="F-box-like_dom_sf"/>
</dbReference>
<evidence type="ECO:0000313" key="3">
    <source>
        <dbReference type="Proteomes" id="UP000006671"/>
    </source>
</evidence>
<keyword evidence="3" id="KW-1185">Reference proteome</keyword>
<evidence type="ECO:0000256" key="1">
    <source>
        <dbReference type="SAM" id="MobiDB-lite"/>
    </source>
</evidence>
<protein>
    <submittedName>
        <fullName evidence="2">Predicted protein</fullName>
    </submittedName>
</protein>
<feature type="compositionally biased region" description="Basic residues" evidence="1">
    <location>
        <begin position="211"/>
        <end position="226"/>
    </location>
</feature>
<feature type="region of interest" description="Disordered" evidence="1">
    <location>
        <begin position="211"/>
        <end position="233"/>
    </location>
</feature>
<name>D2VZV7_NAEGR</name>